<evidence type="ECO:0000313" key="7">
    <source>
        <dbReference type="EMBL" id="EQB30527.1"/>
    </source>
</evidence>
<keyword evidence="2 7" id="KW-0032">Aminotransferase</keyword>
<evidence type="ECO:0000256" key="1">
    <source>
        <dbReference type="ARBA" id="ARBA00007970"/>
    </source>
</evidence>
<dbReference type="RefSeq" id="WP_021319488.1">
    <property type="nucleotide sequence ID" value="NZ_AUWY01000120.1"/>
</dbReference>
<comment type="similarity">
    <text evidence="1">Belongs to the class-II pyridoxal-phosphate-dependent aminotransferase family. Histidinol-phosphate aminotransferase subfamily.</text>
</comment>
<keyword evidence="3 7" id="KW-0808">Transferase</keyword>
<dbReference type="InterPro" id="IPR004839">
    <property type="entry name" value="Aminotransferase_I/II_large"/>
</dbReference>
<keyword evidence="4" id="KW-0663">Pyridoxal phosphate</keyword>
<dbReference type="InterPro" id="IPR006311">
    <property type="entry name" value="TAT_signal"/>
</dbReference>
<keyword evidence="8" id="KW-1185">Reference proteome</keyword>
<dbReference type="OrthoDB" id="9809616at2"/>
<dbReference type="Pfam" id="PF00155">
    <property type="entry name" value="Aminotran_1_2"/>
    <property type="match status" value="1"/>
</dbReference>
<dbReference type="Gene3D" id="3.40.640.10">
    <property type="entry name" value="Type I PLP-dependent aspartate aminotransferase-like (Major domain)"/>
    <property type="match status" value="1"/>
</dbReference>
<protein>
    <submittedName>
        <fullName evidence="7">Aminotransferase</fullName>
    </submittedName>
</protein>
<dbReference type="InterPro" id="IPR015424">
    <property type="entry name" value="PyrdxlP-dep_Trfase"/>
</dbReference>
<evidence type="ECO:0000256" key="2">
    <source>
        <dbReference type="ARBA" id="ARBA00022576"/>
    </source>
</evidence>
<dbReference type="GO" id="GO:0030170">
    <property type="term" value="F:pyridoxal phosphate binding"/>
    <property type="evidence" value="ECO:0007669"/>
    <property type="project" value="InterPro"/>
</dbReference>
<dbReference type="AlphaFoldDB" id="T0J122"/>
<proteinExistence type="inferred from homology"/>
<reference evidence="7 8" key="1">
    <citation type="journal article" date="2013" name="Genome Announc.">
        <title>Draft Genome Sequence of Sphingobium ummariense Strain RL-3, a Hexachlorocyclohexane-Degrading Bacterium.</title>
        <authorList>
            <person name="Kohli P."/>
            <person name="Dua A."/>
            <person name="Sangwan N."/>
            <person name="Oldach P."/>
            <person name="Khurana J.P."/>
            <person name="Lal R."/>
        </authorList>
    </citation>
    <scope>NUCLEOTIDE SEQUENCE [LARGE SCALE GENOMIC DNA]</scope>
    <source>
        <strain evidence="7 8">RL-3</strain>
    </source>
</reference>
<dbReference type="PANTHER" id="PTHR43643">
    <property type="entry name" value="HISTIDINOL-PHOSPHATE AMINOTRANSFERASE 2"/>
    <property type="match status" value="1"/>
</dbReference>
<evidence type="ECO:0000259" key="6">
    <source>
        <dbReference type="Pfam" id="PF00155"/>
    </source>
</evidence>
<evidence type="ECO:0000256" key="5">
    <source>
        <dbReference type="ARBA" id="ARBA00029440"/>
    </source>
</evidence>
<organism evidence="7 8">
    <name type="scientific">Sphingobium ummariense RL-3</name>
    <dbReference type="NCBI Taxonomy" id="1346791"/>
    <lineage>
        <taxon>Bacteria</taxon>
        <taxon>Pseudomonadati</taxon>
        <taxon>Pseudomonadota</taxon>
        <taxon>Alphaproteobacteria</taxon>
        <taxon>Sphingomonadales</taxon>
        <taxon>Sphingomonadaceae</taxon>
        <taxon>Sphingobium</taxon>
    </lineage>
</organism>
<dbReference type="EMBL" id="AUWY01000120">
    <property type="protein sequence ID" value="EQB30527.1"/>
    <property type="molecule type" value="Genomic_DNA"/>
</dbReference>
<dbReference type="SUPFAM" id="SSF53383">
    <property type="entry name" value="PLP-dependent transferases"/>
    <property type="match status" value="1"/>
</dbReference>
<dbReference type="InterPro" id="IPR015422">
    <property type="entry name" value="PyrdxlP-dep_Trfase_small"/>
</dbReference>
<dbReference type="Gene3D" id="3.90.1150.10">
    <property type="entry name" value="Aspartate Aminotransferase, domain 1"/>
    <property type="match status" value="1"/>
</dbReference>
<comment type="caution">
    <text evidence="7">The sequence shown here is derived from an EMBL/GenBank/DDBJ whole genome shotgun (WGS) entry which is preliminary data.</text>
</comment>
<dbReference type="eggNOG" id="COG0079">
    <property type="taxonomic scope" value="Bacteria"/>
</dbReference>
<dbReference type="CDD" id="cd00609">
    <property type="entry name" value="AAT_like"/>
    <property type="match status" value="1"/>
</dbReference>
<feature type="domain" description="Aminotransferase class I/classII large" evidence="6">
    <location>
        <begin position="58"/>
        <end position="370"/>
    </location>
</feature>
<gene>
    <name evidence="7" type="ORF">M529_19450</name>
</gene>
<dbReference type="PATRIC" id="fig|1346791.3.peg.3755"/>
<dbReference type="PANTHER" id="PTHR43643:SF3">
    <property type="entry name" value="HISTIDINOL-PHOSPHATE AMINOTRANSFERASE"/>
    <property type="match status" value="1"/>
</dbReference>
<dbReference type="Proteomes" id="UP000015523">
    <property type="component" value="Unassembled WGS sequence"/>
</dbReference>
<evidence type="ECO:0000256" key="3">
    <source>
        <dbReference type="ARBA" id="ARBA00022679"/>
    </source>
</evidence>
<dbReference type="InterPro" id="IPR015421">
    <property type="entry name" value="PyrdxlP-dep_Trfase_major"/>
</dbReference>
<dbReference type="PROSITE" id="PS51318">
    <property type="entry name" value="TAT"/>
    <property type="match status" value="1"/>
</dbReference>
<comment type="pathway">
    <text evidence="5">Amino-acid biosynthesis.</text>
</comment>
<dbReference type="InterPro" id="IPR050106">
    <property type="entry name" value="HistidinolP_aminotransfase"/>
</dbReference>
<accession>T0J122</accession>
<evidence type="ECO:0000313" key="8">
    <source>
        <dbReference type="Proteomes" id="UP000015523"/>
    </source>
</evidence>
<dbReference type="GO" id="GO:0008483">
    <property type="term" value="F:transaminase activity"/>
    <property type="evidence" value="ECO:0007669"/>
    <property type="project" value="UniProtKB-KW"/>
</dbReference>
<evidence type="ECO:0000256" key="4">
    <source>
        <dbReference type="ARBA" id="ARBA00022898"/>
    </source>
</evidence>
<sequence>MTEVPESAILSRRMLMRGALAASALAGAAPAVAQRGRKVALPDDPAGMVATLTDAVYINSNENPLGPCPAARQALAGLEKLSGRYGMAFATKLESLFARQNGLSPDQVQVHPGSYMPLRSVALAYSSKDRPIAWFEPTFDSGFIGRSDQCVTRAVTLPLGGDYAVDVRKLLAAAPNAGVYYLCNPNNPTGLVTSRADIEWLLAHKPAGSVLLIDEAYIQFSDAQSCLDLVAKGADVLVARTFSKIYGLAGLRCGLIAARKDLLDGMADYGVNITPMPAVVAAEASLLDSDLVPQRKAYNRAVRDDLFAWLDAKGMRYLPSQASFAMIHVGRPGADVTAALAKEGVFIGGPRKHMEDWVRVSFGTPQEMQAFKTAFLKVLA</sequence>
<name>T0J122_9SPHN</name>
<dbReference type="STRING" id="1346791.M529_19450"/>